<keyword evidence="1" id="KW-0812">Transmembrane</keyword>
<evidence type="ECO:0000313" key="3">
    <source>
        <dbReference type="Proteomes" id="UP000222542"/>
    </source>
</evidence>
<dbReference type="OMA" id="DAQYCCD"/>
<organism evidence="2 3">
    <name type="scientific">Capsicum annuum</name>
    <name type="common">Capsicum pepper</name>
    <dbReference type="NCBI Taxonomy" id="4072"/>
    <lineage>
        <taxon>Eukaryota</taxon>
        <taxon>Viridiplantae</taxon>
        <taxon>Streptophyta</taxon>
        <taxon>Embryophyta</taxon>
        <taxon>Tracheophyta</taxon>
        <taxon>Spermatophyta</taxon>
        <taxon>Magnoliopsida</taxon>
        <taxon>eudicotyledons</taxon>
        <taxon>Gunneridae</taxon>
        <taxon>Pentapetalae</taxon>
        <taxon>asterids</taxon>
        <taxon>lamiids</taxon>
        <taxon>Solanales</taxon>
        <taxon>Solanaceae</taxon>
        <taxon>Solanoideae</taxon>
        <taxon>Capsiceae</taxon>
        <taxon>Capsicum</taxon>
    </lineage>
</organism>
<protein>
    <recommendedName>
        <fullName evidence="4">Sugar phosphate transporter domain-containing protein</fullName>
    </recommendedName>
</protein>
<sequence length="70" mass="7611">MLKALMPIVVYAIGILLKKDSFKKSTIFNMVAISVGVAIAVYGESKFDAQYCCDDLIMASRDDGAKCSEI</sequence>
<name>A0A2G3AKA4_CAPAN</name>
<dbReference type="EMBL" id="AYRZ02000001">
    <property type="protein sequence ID" value="PHT94676.1"/>
    <property type="molecule type" value="Genomic_DNA"/>
</dbReference>
<feature type="transmembrane region" description="Helical" evidence="1">
    <location>
        <begin position="26"/>
        <end position="43"/>
    </location>
</feature>
<keyword evidence="3" id="KW-1185">Reference proteome</keyword>
<dbReference type="Proteomes" id="UP000222542">
    <property type="component" value="Unassembled WGS sequence"/>
</dbReference>
<dbReference type="AlphaFoldDB" id="A0A2G3AKA4"/>
<gene>
    <name evidence="2" type="ORF">T459_02558</name>
</gene>
<proteinExistence type="predicted"/>
<dbReference type="STRING" id="4072.A0A2G3AKA4"/>
<keyword evidence="1" id="KW-0472">Membrane</keyword>
<keyword evidence="1" id="KW-1133">Transmembrane helix</keyword>
<comment type="caution">
    <text evidence="2">The sequence shown here is derived from an EMBL/GenBank/DDBJ whole genome shotgun (WGS) entry which is preliminary data.</text>
</comment>
<evidence type="ECO:0008006" key="4">
    <source>
        <dbReference type="Google" id="ProtNLM"/>
    </source>
</evidence>
<dbReference type="Gramene" id="PHT94676">
    <property type="protein sequence ID" value="PHT94676"/>
    <property type="gene ID" value="T459_02558"/>
</dbReference>
<accession>A0A2G3AKA4</accession>
<evidence type="ECO:0000256" key="1">
    <source>
        <dbReference type="SAM" id="Phobius"/>
    </source>
</evidence>
<reference evidence="2 3" key="2">
    <citation type="journal article" date="2017" name="Genome Biol.">
        <title>New reference genome sequences of hot pepper reveal the massive evolution of plant disease-resistance genes by retroduplication.</title>
        <authorList>
            <person name="Kim S."/>
            <person name="Park J."/>
            <person name="Yeom S.I."/>
            <person name="Kim Y.M."/>
            <person name="Seo E."/>
            <person name="Kim K.T."/>
            <person name="Kim M.S."/>
            <person name="Lee J.M."/>
            <person name="Cheong K."/>
            <person name="Shin H.S."/>
            <person name="Kim S.B."/>
            <person name="Han K."/>
            <person name="Lee J."/>
            <person name="Park M."/>
            <person name="Lee H.A."/>
            <person name="Lee H.Y."/>
            <person name="Lee Y."/>
            <person name="Oh S."/>
            <person name="Lee J.H."/>
            <person name="Choi E."/>
            <person name="Choi E."/>
            <person name="Lee S.E."/>
            <person name="Jeon J."/>
            <person name="Kim H."/>
            <person name="Choi G."/>
            <person name="Song H."/>
            <person name="Lee J."/>
            <person name="Lee S.C."/>
            <person name="Kwon J.K."/>
            <person name="Lee H.Y."/>
            <person name="Koo N."/>
            <person name="Hong Y."/>
            <person name="Kim R.W."/>
            <person name="Kang W.H."/>
            <person name="Huh J.H."/>
            <person name="Kang B.C."/>
            <person name="Yang T.J."/>
            <person name="Lee Y.H."/>
            <person name="Bennetzen J.L."/>
            <person name="Choi D."/>
        </authorList>
    </citation>
    <scope>NUCLEOTIDE SEQUENCE [LARGE SCALE GENOMIC DNA]</scope>
    <source>
        <strain evidence="3">cv. CM334</strain>
    </source>
</reference>
<reference evidence="2 3" key="1">
    <citation type="journal article" date="2014" name="Nat. Genet.">
        <title>Genome sequence of the hot pepper provides insights into the evolution of pungency in Capsicum species.</title>
        <authorList>
            <person name="Kim S."/>
            <person name="Park M."/>
            <person name="Yeom S.I."/>
            <person name="Kim Y.M."/>
            <person name="Lee J.M."/>
            <person name="Lee H.A."/>
            <person name="Seo E."/>
            <person name="Choi J."/>
            <person name="Cheong K."/>
            <person name="Kim K.T."/>
            <person name="Jung K."/>
            <person name="Lee G.W."/>
            <person name="Oh S.K."/>
            <person name="Bae C."/>
            <person name="Kim S.B."/>
            <person name="Lee H.Y."/>
            <person name="Kim S.Y."/>
            <person name="Kim M.S."/>
            <person name="Kang B.C."/>
            <person name="Jo Y.D."/>
            <person name="Yang H.B."/>
            <person name="Jeong H.J."/>
            <person name="Kang W.H."/>
            <person name="Kwon J.K."/>
            <person name="Shin C."/>
            <person name="Lim J.Y."/>
            <person name="Park J.H."/>
            <person name="Huh J.H."/>
            <person name="Kim J.S."/>
            <person name="Kim B.D."/>
            <person name="Cohen O."/>
            <person name="Paran I."/>
            <person name="Suh M.C."/>
            <person name="Lee S.B."/>
            <person name="Kim Y.K."/>
            <person name="Shin Y."/>
            <person name="Noh S.J."/>
            <person name="Park J."/>
            <person name="Seo Y.S."/>
            <person name="Kwon S.Y."/>
            <person name="Kim H.A."/>
            <person name="Park J.M."/>
            <person name="Kim H.J."/>
            <person name="Choi S.B."/>
            <person name="Bosland P.W."/>
            <person name="Reeves G."/>
            <person name="Jo S.H."/>
            <person name="Lee B.W."/>
            <person name="Cho H.T."/>
            <person name="Choi H.S."/>
            <person name="Lee M.S."/>
            <person name="Yu Y."/>
            <person name="Do Choi Y."/>
            <person name="Park B.S."/>
            <person name="van Deynze A."/>
            <person name="Ashrafi H."/>
            <person name="Hill T."/>
            <person name="Kim W.T."/>
            <person name="Pai H.S."/>
            <person name="Ahn H.K."/>
            <person name="Yeam I."/>
            <person name="Giovannoni J.J."/>
            <person name="Rose J.K."/>
            <person name="Sorensen I."/>
            <person name="Lee S.J."/>
            <person name="Kim R.W."/>
            <person name="Choi I.Y."/>
            <person name="Choi B.S."/>
            <person name="Lim J.S."/>
            <person name="Lee Y.H."/>
            <person name="Choi D."/>
        </authorList>
    </citation>
    <scope>NUCLEOTIDE SEQUENCE [LARGE SCALE GENOMIC DNA]</scope>
    <source>
        <strain evidence="3">cv. CM334</strain>
    </source>
</reference>
<evidence type="ECO:0000313" key="2">
    <source>
        <dbReference type="EMBL" id="PHT94676.1"/>
    </source>
</evidence>